<accession>A0ABM6J1V4</accession>
<evidence type="ECO:0000313" key="1">
    <source>
        <dbReference type="EMBL" id="AQW68394.1"/>
    </source>
</evidence>
<name>A0ABM6J1V4_9PSED</name>
<proteinExistence type="predicted"/>
<organism evidence="1 2">
    <name type="scientific">Pseudomonas parafulva</name>
    <dbReference type="NCBI Taxonomy" id="157782"/>
    <lineage>
        <taxon>Bacteria</taxon>
        <taxon>Pseudomonadati</taxon>
        <taxon>Pseudomonadota</taxon>
        <taxon>Gammaproteobacteria</taxon>
        <taxon>Pseudomonadales</taxon>
        <taxon>Pseudomonadaceae</taxon>
        <taxon>Pseudomonas</taxon>
    </lineage>
</organism>
<evidence type="ECO:0008006" key="3">
    <source>
        <dbReference type="Google" id="ProtNLM"/>
    </source>
</evidence>
<keyword evidence="2" id="KW-1185">Reference proteome</keyword>
<evidence type="ECO:0000313" key="2">
    <source>
        <dbReference type="Proteomes" id="UP000191010"/>
    </source>
</evidence>
<dbReference type="EMBL" id="CP019952">
    <property type="protein sequence ID" value="AQW68394.1"/>
    <property type="molecule type" value="Genomic_DNA"/>
</dbReference>
<protein>
    <recommendedName>
        <fullName evidence="3">PilC beta-propeller domain-containing protein</fullName>
    </recommendedName>
</protein>
<dbReference type="Proteomes" id="UP000191010">
    <property type="component" value="Chromosome"/>
</dbReference>
<sequence>MASGMQAFKDNGELLWDTNLICYGLLKSGPLNVVDVWPRYLYKSLDLNPNEESSWREDIPKQPITGITVYDSISPVVFLVGDGSRCGEMVSGNARTLLFYGTTPETKAYVFDLMRDVGDSSGLNCYSDTGVLTFTSGMPPLNIAALVGAPPLDDIIPGTENMPQPNQQWNAFKNGTTEEVFSGLGTYTPYLKGIGTVTVFNEEIAAHLTFSRSGGVVWRSGSPVGGSTEGVSNGPGSVMGMQEGCGGTSDGKVRFFFIPAPTTTRRGLTNNANIWFDIPRDRNPSALVIKTSQYPYPFR</sequence>
<reference evidence="1 2" key="1">
    <citation type="submission" date="2017-02" db="EMBL/GenBank/DDBJ databases">
        <authorList>
            <person name="Guo L."/>
        </authorList>
    </citation>
    <scope>NUCLEOTIDE SEQUENCE [LARGE SCALE GENOMIC DNA]</scope>
    <source>
        <strain evidence="1 2">PRS09-11288</strain>
    </source>
</reference>
<gene>
    <name evidence="1" type="ORF">B2J77_09300</name>
</gene>
<dbReference type="RefSeq" id="WP_078478457.1">
    <property type="nucleotide sequence ID" value="NZ_CP019952.1"/>
</dbReference>